<reference evidence="2 3" key="1">
    <citation type="submission" date="2019-03" db="EMBL/GenBank/DDBJ databases">
        <title>Genomic Encyclopedia of Type Strains, Phase IV (KMG-IV): sequencing the most valuable type-strain genomes for metagenomic binning, comparative biology and taxonomic classification.</title>
        <authorList>
            <person name="Goeker M."/>
        </authorList>
    </citation>
    <scope>NUCLEOTIDE SEQUENCE [LARGE SCALE GENOMIC DNA]</scope>
    <source>
        <strain evidence="2 3">DSM 23344</strain>
    </source>
</reference>
<organism evidence="2 3">
    <name type="scientific">Chromatocurvus halotolerans</name>
    <dbReference type="NCBI Taxonomy" id="1132028"/>
    <lineage>
        <taxon>Bacteria</taxon>
        <taxon>Pseudomonadati</taxon>
        <taxon>Pseudomonadota</taxon>
        <taxon>Gammaproteobacteria</taxon>
        <taxon>Cellvibrionales</taxon>
        <taxon>Halieaceae</taxon>
        <taxon>Chromatocurvus</taxon>
    </lineage>
</organism>
<sequence length="184" mass="20005">MMYRLLCSVVASVLGGRAMDNPNNSLGDQEAMYSQKSGVGGVSKVTAYLRRKMVPPGNPGPAHRDFAGNPEASGSSNAGEAGRSAGNDPVLPSAVCVCSLGRHLCPLHSDMALVGPSKPCETVAEGLAREGLREEKYRGFWILWGPAYGRWCYIAAPPREMSTNRHRTVEFARTEIDQYWRLYG</sequence>
<dbReference type="AlphaFoldDB" id="A0A4R2KMD4"/>
<dbReference type="EMBL" id="SLWX01000015">
    <property type="protein sequence ID" value="TCO73707.1"/>
    <property type="molecule type" value="Genomic_DNA"/>
</dbReference>
<keyword evidence="3" id="KW-1185">Reference proteome</keyword>
<gene>
    <name evidence="2" type="ORF">EV688_11523</name>
</gene>
<comment type="caution">
    <text evidence="2">The sequence shown here is derived from an EMBL/GenBank/DDBJ whole genome shotgun (WGS) entry which is preliminary data.</text>
</comment>
<feature type="region of interest" description="Disordered" evidence="1">
    <location>
        <begin position="54"/>
        <end position="86"/>
    </location>
</feature>
<evidence type="ECO:0000313" key="2">
    <source>
        <dbReference type="EMBL" id="TCO73707.1"/>
    </source>
</evidence>
<dbReference type="Proteomes" id="UP000294980">
    <property type="component" value="Unassembled WGS sequence"/>
</dbReference>
<evidence type="ECO:0000256" key="1">
    <source>
        <dbReference type="SAM" id="MobiDB-lite"/>
    </source>
</evidence>
<accession>A0A4R2KMD4</accession>
<name>A0A4R2KMD4_9GAMM</name>
<protein>
    <submittedName>
        <fullName evidence="2">Uncharacterized protein</fullName>
    </submittedName>
</protein>
<proteinExistence type="predicted"/>
<evidence type="ECO:0000313" key="3">
    <source>
        <dbReference type="Proteomes" id="UP000294980"/>
    </source>
</evidence>